<evidence type="ECO:0000313" key="3">
    <source>
        <dbReference type="RefSeq" id="XP_042558843.1"/>
    </source>
</evidence>
<evidence type="ECO:0000313" key="2">
    <source>
        <dbReference type="Proteomes" id="UP000515152"/>
    </source>
</evidence>
<dbReference type="PANTHER" id="PTHR48488">
    <property type="entry name" value="INTERLEUKIN-22"/>
    <property type="match status" value="1"/>
</dbReference>
<keyword evidence="1" id="KW-0732">Signal</keyword>
<keyword evidence="2" id="KW-1185">Reference proteome</keyword>
<dbReference type="InterPro" id="IPR009079">
    <property type="entry name" value="4_helix_cytokine-like_core"/>
</dbReference>
<protein>
    <submittedName>
        <fullName evidence="3">Interleukin-22</fullName>
    </submittedName>
</protein>
<dbReference type="RefSeq" id="XP_042558843.1">
    <property type="nucleotide sequence ID" value="XM_042702909.1"/>
</dbReference>
<feature type="signal peptide" evidence="1">
    <location>
        <begin position="1"/>
        <end position="19"/>
    </location>
</feature>
<dbReference type="InterPro" id="IPR020453">
    <property type="entry name" value="IL-22"/>
</dbReference>
<feature type="chain" id="PRO_5035444505" evidence="1">
    <location>
        <begin position="20"/>
        <end position="176"/>
    </location>
</feature>
<reference evidence="3" key="1">
    <citation type="submission" date="2025-08" db="UniProtKB">
        <authorList>
            <consortium name="RefSeq"/>
        </authorList>
    </citation>
    <scope>IDENTIFICATION</scope>
</reference>
<sequence length="176" mass="20588">MKCLPVFAMLMCCAVWGNAASVRKHHRRPLQRGPLDNSETWNNLRAVAEHAQEMDRNHTTRLIPLMSQEKLKNKESCCMHANILNYYIRNVLTKQGDHHERLPIVKDDLERVEKDLKEHAKCDPRKYDENEYNQKFRANYEAAGIKASIKAISEIDILFHYLYESCNYSLEIRAGN</sequence>
<dbReference type="GO" id="GO:0005576">
    <property type="term" value="C:extracellular region"/>
    <property type="evidence" value="ECO:0007669"/>
    <property type="project" value="InterPro"/>
</dbReference>
<name>A0A8M1K9D1_CLUHA</name>
<proteinExistence type="predicted"/>
<dbReference type="AlphaFoldDB" id="A0A8M1K9D1"/>
<dbReference type="SUPFAM" id="SSF47266">
    <property type="entry name" value="4-helical cytokines"/>
    <property type="match status" value="1"/>
</dbReference>
<dbReference type="OrthoDB" id="9451249at2759"/>
<dbReference type="Gene3D" id="1.20.1250.10">
    <property type="match status" value="1"/>
</dbReference>
<dbReference type="KEGG" id="char:122128600"/>
<evidence type="ECO:0000256" key="1">
    <source>
        <dbReference type="SAM" id="SignalP"/>
    </source>
</evidence>
<dbReference type="CTD" id="50616"/>
<dbReference type="PANTHER" id="PTHR48488:SF1">
    <property type="entry name" value="INTERLEUKIN-22"/>
    <property type="match status" value="1"/>
</dbReference>
<dbReference type="Pfam" id="PF14565">
    <property type="entry name" value="IL22"/>
    <property type="match status" value="1"/>
</dbReference>
<dbReference type="Proteomes" id="UP000515152">
    <property type="component" value="Chromosome 21"/>
</dbReference>
<organism evidence="2 3">
    <name type="scientific">Clupea harengus</name>
    <name type="common">Atlantic herring</name>
    <dbReference type="NCBI Taxonomy" id="7950"/>
    <lineage>
        <taxon>Eukaryota</taxon>
        <taxon>Metazoa</taxon>
        <taxon>Chordata</taxon>
        <taxon>Craniata</taxon>
        <taxon>Vertebrata</taxon>
        <taxon>Euteleostomi</taxon>
        <taxon>Actinopterygii</taxon>
        <taxon>Neopterygii</taxon>
        <taxon>Teleostei</taxon>
        <taxon>Clupei</taxon>
        <taxon>Clupeiformes</taxon>
        <taxon>Clupeoidei</taxon>
        <taxon>Clupeidae</taxon>
        <taxon>Clupea</taxon>
    </lineage>
</organism>
<accession>A0A8M1K9D1</accession>
<dbReference type="InterPro" id="IPR020444">
    <property type="entry name" value="IL-24"/>
</dbReference>
<dbReference type="PRINTS" id="PR01937">
    <property type="entry name" value="INTRLEUKIN24"/>
</dbReference>
<gene>
    <name evidence="3" type="primary">il22</name>
</gene>
<dbReference type="GeneID" id="122128600"/>